<dbReference type="RefSeq" id="WP_020042904.1">
    <property type="nucleotide sequence ID" value="NZ_KE557281.1"/>
</dbReference>
<gene>
    <name evidence="1" type="ORF">Salmuc_03409</name>
</gene>
<dbReference type="HOGENOM" id="CLU_1420547_0_0_5"/>
<accession>S9RJ15</accession>
<reference evidence="2" key="1">
    <citation type="journal article" date="2014" name="Stand. Genomic Sci.">
        <title>Genome sequence of the exopolysaccharide-producing Salipiger mucosus type strain (DSM 16094(T)), a moderately halophilic member of the Roseobacter clade.</title>
        <authorList>
            <person name="Riedel T."/>
            <person name="Spring S."/>
            <person name="Fiebig A."/>
            <person name="Petersen J."/>
            <person name="Kyrpides N.C."/>
            <person name="Goker M."/>
            <person name="Klenk H.P."/>
        </authorList>
    </citation>
    <scope>NUCLEOTIDE SEQUENCE [LARGE SCALE GENOMIC DNA]</scope>
    <source>
        <strain evidence="2">DSM 16094</strain>
    </source>
</reference>
<evidence type="ECO:0000313" key="1">
    <source>
        <dbReference type="EMBL" id="EPX78085.1"/>
    </source>
</evidence>
<comment type="caution">
    <text evidence="1">The sequence shown here is derived from an EMBL/GenBank/DDBJ whole genome shotgun (WGS) entry which is preliminary data.</text>
</comment>
<name>S9RJ15_9RHOB</name>
<dbReference type="EMBL" id="APVH01000042">
    <property type="protein sequence ID" value="EPX78085.1"/>
    <property type="molecule type" value="Genomic_DNA"/>
</dbReference>
<protein>
    <submittedName>
        <fullName evidence="1">Uncharacterized protein</fullName>
    </submittedName>
</protein>
<keyword evidence="2" id="KW-1185">Reference proteome</keyword>
<dbReference type="AlphaFoldDB" id="S9RJ15"/>
<organism evidence="1 2">
    <name type="scientific">Salipiger mucosus DSM 16094</name>
    <dbReference type="NCBI Taxonomy" id="1123237"/>
    <lineage>
        <taxon>Bacteria</taxon>
        <taxon>Pseudomonadati</taxon>
        <taxon>Pseudomonadota</taxon>
        <taxon>Alphaproteobacteria</taxon>
        <taxon>Rhodobacterales</taxon>
        <taxon>Roseobacteraceae</taxon>
        <taxon>Salipiger</taxon>
    </lineage>
</organism>
<sequence length="191" mass="20717">MQTLDDLNLGGAGRSFVMMQVPDEMRSRLMMQWLSPQISDLAGRADELKDAEVSVHTRRDLSTFSAALRATVALEMTHNQARAVLDSFFSLGQRSIREPMASRDHPEGRARELFLETESLTMPDANDEMLEAALAEGGAAAEVVTAAAAAFHRTREVPDNTGDRLAELEAEDPGVELLDAGPLLVGRPGVT</sequence>
<evidence type="ECO:0000313" key="2">
    <source>
        <dbReference type="Proteomes" id="UP000015347"/>
    </source>
</evidence>
<proteinExistence type="predicted"/>
<dbReference type="Proteomes" id="UP000015347">
    <property type="component" value="Unassembled WGS sequence"/>
</dbReference>